<feature type="domain" description="T6SS Phospholipase effector Tle1-like catalytic" evidence="1">
    <location>
        <begin position="3"/>
        <end position="306"/>
    </location>
</feature>
<gene>
    <name evidence="2" type="ORF">AWB64_04442</name>
</gene>
<dbReference type="PANTHER" id="PTHR33840:SF1">
    <property type="entry name" value="TLE1 PHOSPHOLIPASE DOMAIN-CONTAINING PROTEIN"/>
    <property type="match status" value="1"/>
</dbReference>
<evidence type="ECO:0000259" key="1">
    <source>
        <dbReference type="Pfam" id="PF09994"/>
    </source>
</evidence>
<dbReference type="OrthoDB" id="4378831at2"/>
<dbReference type="Pfam" id="PF09994">
    <property type="entry name" value="T6SS_Tle1-like_cat"/>
    <property type="match status" value="1"/>
</dbReference>
<dbReference type="AlphaFoldDB" id="A0A158HBX6"/>
<evidence type="ECO:0000313" key="3">
    <source>
        <dbReference type="Proteomes" id="UP000054893"/>
    </source>
</evidence>
<dbReference type="EMBL" id="FCOC02000015">
    <property type="protein sequence ID" value="SAL41677.1"/>
    <property type="molecule type" value="Genomic_DNA"/>
</dbReference>
<reference evidence="2 3" key="1">
    <citation type="submission" date="2016-01" db="EMBL/GenBank/DDBJ databases">
        <authorList>
            <person name="Oliw E.H."/>
        </authorList>
    </citation>
    <scope>NUCLEOTIDE SEQUENCE [LARGE SCALE GENOMIC DNA]</scope>
    <source>
        <strain evidence="2">LMG 22029</strain>
    </source>
</reference>
<evidence type="ECO:0000313" key="2">
    <source>
        <dbReference type="EMBL" id="SAL41677.1"/>
    </source>
</evidence>
<dbReference type="PANTHER" id="PTHR33840">
    <property type="match status" value="1"/>
</dbReference>
<sequence length="399" mass="42804">MPKNIVFCADGTWNGPNSGEDDDTPKTTNVWKLFLNLASDPHSGAVVYATEQESSLTAGGQCLQVAKYLHGVGDSNNAIIKMLGGVFGWGLIARIVRGYTFISRNYEEGDRIFIIGFSRGSYTARALGGLIVDQGLLNAKTLDLSDPLVGYRNGVAAWRAHRANRATAISKTWNTSVVSLFREVTSFLTLSPPIDPKDLISGIKIQAIGVWDTVGSMGIPLYVESNDQRVDVFRFADTALSPAVLYGFHAISVDEQRGDFTPTLWDERANITQVLFPGAHSDVGGGYPSANNESGLSDGALAWMTSSLAEIDNGIIFQNPFLPMSPSALGVAHQPWASGVFVGLPHGPRDFLTSLPLGAHRSIRDRLAGTSVLGDPVGAPGPYVPSTLKDYFATVETWA</sequence>
<dbReference type="RefSeq" id="WP_060857520.1">
    <property type="nucleotide sequence ID" value="NZ_FCOC02000015.1"/>
</dbReference>
<organism evidence="2 3">
    <name type="scientific">Caballeronia sordidicola</name>
    <name type="common">Burkholderia sordidicola</name>
    <dbReference type="NCBI Taxonomy" id="196367"/>
    <lineage>
        <taxon>Bacteria</taxon>
        <taxon>Pseudomonadati</taxon>
        <taxon>Pseudomonadota</taxon>
        <taxon>Betaproteobacteria</taxon>
        <taxon>Burkholderiales</taxon>
        <taxon>Burkholderiaceae</taxon>
        <taxon>Caballeronia</taxon>
    </lineage>
</organism>
<name>A0A158HBX6_CABSO</name>
<protein>
    <recommendedName>
        <fullName evidence="1">T6SS Phospholipase effector Tle1-like catalytic domain-containing protein</fullName>
    </recommendedName>
</protein>
<proteinExistence type="predicted"/>
<accession>A0A158HBX6</accession>
<dbReference type="InterPro" id="IPR018712">
    <property type="entry name" value="Tle1-like_cat"/>
</dbReference>
<dbReference type="Proteomes" id="UP000054893">
    <property type="component" value="Unassembled WGS sequence"/>
</dbReference>